<accession>A0A377H5P8</accession>
<evidence type="ECO:0000313" key="4">
    <source>
        <dbReference type="Proteomes" id="UP000254232"/>
    </source>
</evidence>
<gene>
    <name evidence="3" type="ORF">NCTC11413_00951</name>
</gene>
<dbReference type="SUPFAM" id="SSF88874">
    <property type="entry name" value="Receptor-binding domain of short tail fibre protein gp12"/>
    <property type="match status" value="1"/>
</dbReference>
<organism evidence="3 4">
    <name type="scientific">Gallibacterium anatis</name>
    <dbReference type="NCBI Taxonomy" id="750"/>
    <lineage>
        <taxon>Bacteria</taxon>
        <taxon>Pseudomonadati</taxon>
        <taxon>Pseudomonadota</taxon>
        <taxon>Gammaproteobacteria</taxon>
        <taxon>Pasteurellales</taxon>
        <taxon>Pasteurellaceae</taxon>
        <taxon>Gallibacterium</taxon>
    </lineage>
</organism>
<dbReference type="PANTHER" id="PTHR35191">
    <property type="entry name" value="PROPHAGE SIDE TAIL FIBER PROTEIN HOMOLOG STFQ-RELATED"/>
    <property type="match status" value="1"/>
</dbReference>
<feature type="domain" description="Phage tail fibre protein N-terminal" evidence="2">
    <location>
        <begin position="3"/>
        <end position="157"/>
    </location>
</feature>
<dbReference type="Gene3D" id="3.90.1340.10">
    <property type="entry name" value="Phage tail collar domain"/>
    <property type="match status" value="1"/>
</dbReference>
<reference evidence="3 4" key="1">
    <citation type="submission" date="2018-06" db="EMBL/GenBank/DDBJ databases">
        <authorList>
            <consortium name="Pathogen Informatics"/>
            <person name="Doyle S."/>
        </authorList>
    </citation>
    <scope>NUCLEOTIDE SEQUENCE [LARGE SCALE GENOMIC DNA]</scope>
    <source>
        <strain evidence="3 4">NCTC11413</strain>
    </source>
</reference>
<dbReference type="Pfam" id="PF07484">
    <property type="entry name" value="Collar"/>
    <property type="match status" value="1"/>
</dbReference>
<dbReference type="Proteomes" id="UP000254232">
    <property type="component" value="Unassembled WGS sequence"/>
</dbReference>
<evidence type="ECO:0000313" key="3">
    <source>
        <dbReference type="EMBL" id="STO37831.1"/>
    </source>
</evidence>
<protein>
    <submittedName>
        <fullName evidence="3">Tail fiber protein</fullName>
    </submittedName>
</protein>
<evidence type="ECO:0000259" key="2">
    <source>
        <dbReference type="Pfam" id="PF12571"/>
    </source>
</evidence>
<sequence length="571" mass="61730">MASKLTQAFETYIRDSVVNHTPVVFDEFIFANISGLNDDNLDSYLTIPQANQIVHRQAVSQIGALNENAIVYSVTVGTEIGDFDFNWVGLVNKSQNLLACGIFSGLTSKVKNREQKQGNSITRSVLLEFPRAQELANVSVSAETWQIDFTMRLSGIDEKIRLTNRDLYGRAVFFDNAFLLKRKSGNVYTLDSGYAYIEGVRAEIKRTAEVTVPTLPASVYVDICHHATVTGAYQTEIKYLTQSKNDYVGSDGYQHYVQIIADIASNGAITDRRLTDNAPPYIAESKKSSSVSSTSEKTVATSAAAKTAYDKAVEAQSTANNADNNANNRVAKTGDTVTGTLYLKQGSKKYKINDWYWSVLLEIDSNLDALIGNSQCAIGFNNNGSLHLGGNAVDGWLASINKSGLSVAKDITEGLTGKKLSESLPIPWLVGVPLPWMQSAVPAGFLAMQGQAFDKSCYSILAQRYPSGRLPDLRGEFIRGWDNGRGVDSGRSLLSNQGDAIRNITGSINNITSEGSIGASGAFSSSYSSGGRAAGDGAGRSTAYFDVSRVVPTASENRPRNIAYQYICLAA</sequence>
<dbReference type="InterPro" id="IPR051934">
    <property type="entry name" value="Phage_Tail_Fiber_Structural"/>
</dbReference>
<dbReference type="InterPro" id="IPR011083">
    <property type="entry name" value="Phage_tail_collar_dom"/>
</dbReference>
<name>A0A377H5P8_9PAST</name>
<dbReference type="InterPro" id="IPR022225">
    <property type="entry name" value="Phage_tail_fibre_N"/>
</dbReference>
<dbReference type="Pfam" id="PF12571">
    <property type="entry name" value="Phage_tail_fib"/>
    <property type="match status" value="1"/>
</dbReference>
<feature type="domain" description="Phage tail collar" evidence="1">
    <location>
        <begin position="431"/>
        <end position="478"/>
    </location>
</feature>
<proteinExistence type="predicted"/>
<dbReference type="EMBL" id="UGGZ01000001">
    <property type="protein sequence ID" value="STO37831.1"/>
    <property type="molecule type" value="Genomic_DNA"/>
</dbReference>
<evidence type="ECO:0000259" key="1">
    <source>
        <dbReference type="Pfam" id="PF07484"/>
    </source>
</evidence>
<dbReference type="PANTHER" id="PTHR35191:SF1">
    <property type="entry name" value="PROPHAGE SIDE TAIL FIBER PROTEIN HOMOLOG STFQ-RELATED"/>
    <property type="match status" value="1"/>
</dbReference>
<dbReference type="InterPro" id="IPR037053">
    <property type="entry name" value="Phage_tail_collar_dom_sf"/>
</dbReference>
<dbReference type="AlphaFoldDB" id="A0A377H5P8"/>